<dbReference type="GO" id="GO:0005737">
    <property type="term" value="C:cytoplasm"/>
    <property type="evidence" value="ECO:0007669"/>
    <property type="project" value="TreeGrafter"/>
</dbReference>
<dbReference type="InterPro" id="IPR037171">
    <property type="entry name" value="NagB/RpiA_transferase-like"/>
</dbReference>
<dbReference type="GO" id="GO:0005975">
    <property type="term" value="P:carbohydrate metabolic process"/>
    <property type="evidence" value="ECO:0007669"/>
    <property type="project" value="InterPro"/>
</dbReference>
<accession>A0A6J4IEN2</accession>
<dbReference type="GO" id="GO:0019262">
    <property type="term" value="P:N-acetylneuraminate catabolic process"/>
    <property type="evidence" value="ECO:0007669"/>
    <property type="project" value="TreeGrafter"/>
</dbReference>
<feature type="domain" description="Glucosamine/galactosamine-6-phosphate isomerase" evidence="2">
    <location>
        <begin position="24"/>
        <end position="235"/>
    </location>
</feature>
<dbReference type="Gene3D" id="3.40.50.1360">
    <property type="match status" value="1"/>
</dbReference>
<sequence>MDRTASSLPWFARAPHSLAVLPGAEIAEVAAARIVAALGAALARRGRAVFAPSAGRTPRPAYALLRSAHRRSLDWSRVVCVQMDEYEGVGDRDPRSFAAELRRELVEPLGIGRFHRFHDGNGELRCPLDAYERGVRGMGGIDCAVQGIGRNGHVAFNEPGDARGGATRRVRLAHSTCKANGVLFTRGVTLGLNVLAEAREALVLMTGAAKRDAAVSVLFRAGGKENPAAAIRRCGRVSVLLDPEAAPERLLRPARPAEAASGPAPIALPPPDAAWLPRRPRFGGAPLAPAGAVERMPDLVVQGP</sequence>
<dbReference type="EMBL" id="CADCTL010000138">
    <property type="protein sequence ID" value="CAA9248838.1"/>
    <property type="molecule type" value="Genomic_DNA"/>
</dbReference>
<dbReference type="Pfam" id="PF01182">
    <property type="entry name" value="Glucosamine_iso"/>
    <property type="match status" value="1"/>
</dbReference>
<evidence type="ECO:0000313" key="3">
    <source>
        <dbReference type="EMBL" id="CAA9248838.1"/>
    </source>
</evidence>
<dbReference type="AlphaFoldDB" id="A0A6J4IEN2"/>
<proteinExistence type="predicted"/>
<gene>
    <name evidence="3" type="ORF">AVDCRST_MAG04-1996</name>
</gene>
<dbReference type="PANTHER" id="PTHR11280:SF5">
    <property type="entry name" value="GLUCOSAMINE-6-PHOSPHATE ISOMERASE"/>
    <property type="match status" value="1"/>
</dbReference>
<dbReference type="SUPFAM" id="SSF100950">
    <property type="entry name" value="NagB/RpiA/CoA transferase-like"/>
    <property type="match status" value="1"/>
</dbReference>
<dbReference type="InterPro" id="IPR004547">
    <property type="entry name" value="Glucosamine6P_isomerase"/>
</dbReference>
<name>A0A6J4IEN2_9PROT</name>
<dbReference type="GO" id="GO:0006043">
    <property type="term" value="P:glucosamine catabolic process"/>
    <property type="evidence" value="ECO:0007669"/>
    <property type="project" value="TreeGrafter"/>
</dbReference>
<dbReference type="GO" id="GO:0006046">
    <property type="term" value="P:N-acetylglucosamine catabolic process"/>
    <property type="evidence" value="ECO:0007669"/>
    <property type="project" value="TreeGrafter"/>
</dbReference>
<evidence type="ECO:0000259" key="2">
    <source>
        <dbReference type="Pfam" id="PF01182"/>
    </source>
</evidence>
<dbReference type="GO" id="GO:0042802">
    <property type="term" value="F:identical protein binding"/>
    <property type="evidence" value="ECO:0007669"/>
    <property type="project" value="TreeGrafter"/>
</dbReference>
<organism evidence="3">
    <name type="scientific">uncultured Acetobacteraceae bacterium</name>
    <dbReference type="NCBI Taxonomy" id="169975"/>
    <lineage>
        <taxon>Bacteria</taxon>
        <taxon>Pseudomonadati</taxon>
        <taxon>Pseudomonadota</taxon>
        <taxon>Alphaproteobacteria</taxon>
        <taxon>Acetobacterales</taxon>
        <taxon>Acetobacteraceae</taxon>
        <taxon>environmental samples</taxon>
    </lineage>
</organism>
<dbReference type="GO" id="GO:0004342">
    <property type="term" value="F:glucosamine-6-phosphate deaminase activity"/>
    <property type="evidence" value="ECO:0007669"/>
    <property type="project" value="InterPro"/>
</dbReference>
<dbReference type="PANTHER" id="PTHR11280">
    <property type="entry name" value="GLUCOSAMINE-6-PHOSPHATE ISOMERASE"/>
    <property type="match status" value="1"/>
</dbReference>
<dbReference type="InterPro" id="IPR006148">
    <property type="entry name" value="Glc/Gal-6P_isomerase"/>
</dbReference>
<reference evidence="3" key="1">
    <citation type="submission" date="2020-02" db="EMBL/GenBank/DDBJ databases">
        <authorList>
            <person name="Meier V. D."/>
        </authorList>
    </citation>
    <scope>NUCLEOTIDE SEQUENCE</scope>
    <source>
        <strain evidence="3">AVDCRST_MAG04</strain>
    </source>
</reference>
<evidence type="ECO:0000256" key="1">
    <source>
        <dbReference type="ARBA" id="ARBA00022801"/>
    </source>
</evidence>
<protein>
    <recommendedName>
        <fullName evidence="2">Glucosamine/galactosamine-6-phosphate isomerase domain-containing protein</fullName>
    </recommendedName>
</protein>
<keyword evidence="1" id="KW-0378">Hydrolase</keyword>